<evidence type="ECO:0000313" key="3">
    <source>
        <dbReference type="Proteomes" id="UP000228781"/>
    </source>
</evidence>
<dbReference type="Proteomes" id="UP000228781">
    <property type="component" value="Unassembled WGS sequence"/>
</dbReference>
<evidence type="ECO:0000256" key="1">
    <source>
        <dbReference type="SAM" id="Phobius"/>
    </source>
</evidence>
<organism evidence="2 3">
    <name type="scientific">candidate division WWE3 bacterium CG_4_9_14_0_2_um_filter_48_10</name>
    <dbReference type="NCBI Taxonomy" id="1975078"/>
    <lineage>
        <taxon>Bacteria</taxon>
        <taxon>Katanobacteria</taxon>
    </lineage>
</organism>
<dbReference type="EMBL" id="PFSK01000020">
    <property type="protein sequence ID" value="PJC22768.1"/>
    <property type="molecule type" value="Genomic_DNA"/>
</dbReference>
<gene>
    <name evidence="2" type="ORF">CO059_01715</name>
</gene>
<keyword evidence="1" id="KW-0812">Transmembrane</keyword>
<feature type="transmembrane region" description="Helical" evidence="1">
    <location>
        <begin position="6"/>
        <end position="27"/>
    </location>
</feature>
<dbReference type="AlphaFoldDB" id="A0A2M8EJ91"/>
<evidence type="ECO:0000313" key="2">
    <source>
        <dbReference type="EMBL" id="PJC22768.1"/>
    </source>
</evidence>
<reference evidence="3" key="1">
    <citation type="submission" date="2017-09" db="EMBL/GenBank/DDBJ databases">
        <title>Depth-based differentiation of microbial function through sediment-hosted aquifers and enrichment of novel symbionts in the deep terrestrial subsurface.</title>
        <authorList>
            <person name="Probst A.J."/>
            <person name="Ladd B."/>
            <person name="Jarett J.K."/>
            <person name="Geller-Mcgrath D.E."/>
            <person name="Sieber C.M.K."/>
            <person name="Emerson J.B."/>
            <person name="Anantharaman K."/>
            <person name="Thomas B.C."/>
            <person name="Malmstrom R."/>
            <person name="Stieglmeier M."/>
            <person name="Klingl A."/>
            <person name="Woyke T."/>
            <person name="Ryan C.M."/>
            <person name="Banfield J.F."/>
        </authorList>
    </citation>
    <scope>NUCLEOTIDE SEQUENCE [LARGE SCALE GENOMIC DNA]</scope>
</reference>
<name>A0A2M8EJ91_UNCKA</name>
<keyword evidence="1" id="KW-0472">Membrane</keyword>
<keyword evidence="1" id="KW-1133">Transmembrane helix</keyword>
<proteinExistence type="predicted"/>
<protein>
    <submittedName>
        <fullName evidence="2">Uncharacterized protein</fullName>
    </submittedName>
</protein>
<sequence length="161" mass="17616">MAFPSPKILILVVVILALIGGGVYYYAQNEKKPSEEEATPAPTTGMIEGSLSFPSEFIPTDMTICAEDTSTQKQYCTKDHLQDVKYTAHVGYKIEVPAGSYHVFAYLPGGSGGYSVDYRAYYSEFVTCGLSINCTSHKPIVVVVTAGETTSDINPQDWYNF</sequence>
<accession>A0A2M8EJ91</accession>
<comment type="caution">
    <text evidence="2">The sequence shown here is derived from an EMBL/GenBank/DDBJ whole genome shotgun (WGS) entry which is preliminary data.</text>
</comment>